<dbReference type="AlphaFoldDB" id="A0A8F5VIE0"/>
<keyword evidence="2" id="KW-0067">ATP-binding</keyword>
<sequence>MPGSNLPIGIQSFSEIRTHNYLYVDKTRYISSLYNTGKYYFLSRPRRFGKSLFIDTLDCAFSGRKDLFEGLYLTTPDSGWDFEKIYPVLRVDFAGGTIRKPEDLRERLDRLLDEWEDRFQTRQTEGSPGERMLYLIPQIAEISKTQVVLLVDEYDKPILDNLEDLSVVVNLRDQLKDFYGAIKPLDVYIRFVFLTGVSKFSKTGIFSGLNNLKDITLDKRYSSICGYTEEDLLTVFRERVTSFDLKEISRWYNGYSWLGESVYNPFDILLFFDEGVFRPFWFETGTPSFLLKIWKADPRSPADYDGMVIGEEILGSFDPEQIRMETLLYQSGYLTIREWTADAVRGLSCIIGYPNIEVRTSLNILFSEALTGRNITYYRSSLYDLLETENISGLHDFFLRFFASIPHDWYRKNQIARFEGYYASVFYTCFASLGYQVIPEDTTNHGRIDLTVQTHNAIWIFEFKVLGPNLGIEKRPLDQIRMKGYAQKYYGTELSVYEIGVIFDPTIRNIVSWEVGR</sequence>
<keyword evidence="2" id="KW-0547">Nucleotide-binding</keyword>
<evidence type="ECO:0000313" key="2">
    <source>
        <dbReference type="EMBL" id="QXO93541.1"/>
    </source>
</evidence>
<dbReference type="PANTHER" id="PTHR34825">
    <property type="entry name" value="CONSERVED PROTEIN, WITH A WEAK D-GALACTARATE DEHYDRATASE/ALTRONATE HYDROLASE DOMAIN"/>
    <property type="match status" value="1"/>
</dbReference>
<dbReference type="Pfam" id="PF08011">
    <property type="entry name" value="PDDEXK_9"/>
    <property type="match status" value="1"/>
</dbReference>
<dbReference type="PANTHER" id="PTHR34825:SF1">
    <property type="entry name" value="AAA-ATPASE-LIKE DOMAIN-CONTAINING PROTEIN"/>
    <property type="match status" value="1"/>
</dbReference>
<reference evidence="2 3" key="1">
    <citation type="submission" date="2021-06" db="EMBL/GenBank/DDBJ databases">
        <title>Complete genome sequence of the secondary alcohol utilizing methanogen Methanospirillum hungatei strain GP1.</title>
        <authorList>
            <person name="Day L.A."/>
            <person name="Costa K.C."/>
        </authorList>
    </citation>
    <scope>NUCLEOTIDE SEQUENCE [LARGE SCALE GENOMIC DNA]</scope>
    <source>
        <strain evidence="2 3">GP1</strain>
    </source>
</reference>
<accession>A0A8F5VIE0</accession>
<dbReference type="EMBL" id="CP077107">
    <property type="protein sequence ID" value="QXO93541.1"/>
    <property type="molecule type" value="Genomic_DNA"/>
</dbReference>
<protein>
    <submittedName>
        <fullName evidence="2">ATP-binding protein</fullName>
    </submittedName>
</protein>
<evidence type="ECO:0000259" key="1">
    <source>
        <dbReference type="Pfam" id="PF09820"/>
    </source>
</evidence>
<dbReference type="OrthoDB" id="115611at2157"/>
<proteinExistence type="predicted"/>
<dbReference type="InterPro" id="IPR018631">
    <property type="entry name" value="AAA-ATPase-like_dom"/>
</dbReference>
<dbReference type="Proteomes" id="UP000694228">
    <property type="component" value="Chromosome"/>
</dbReference>
<dbReference type="InterPro" id="IPR012547">
    <property type="entry name" value="PDDEXK_9"/>
</dbReference>
<gene>
    <name evidence="2" type="ORF">KSK55_09125</name>
</gene>
<dbReference type="GO" id="GO:0005524">
    <property type="term" value="F:ATP binding"/>
    <property type="evidence" value="ECO:0007669"/>
    <property type="project" value="UniProtKB-KW"/>
</dbReference>
<dbReference type="Pfam" id="PF09820">
    <property type="entry name" value="AAA-ATPase_like"/>
    <property type="match status" value="1"/>
</dbReference>
<organism evidence="2 3">
    <name type="scientific">Methanospirillum hungatei</name>
    <dbReference type="NCBI Taxonomy" id="2203"/>
    <lineage>
        <taxon>Archaea</taxon>
        <taxon>Methanobacteriati</taxon>
        <taxon>Methanobacteriota</taxon>
        <taxon>Stenosarchaea group</taxon>
        <taxon>Methanomicrobia</taxon>
        <taxon>Methanomicrobiales</taxon>
        <taxon>Methanospirillaceae</taxon>
        <taxon>Methanospirillum</taxon>
    </lineage>
</organism>
<name>A0A8F5VIE0_METHU</name>
<feature type="domain" description="AAA-ATPase-like" evidence="1">
    <location>
        <begin position="7"/>
        <end position="206"/>
    </location>
</feature>
<evidence type="ECO:0000313" key="3">
    <source>
        <dbReference type="Proteomes" id="UP000694228"/>
    </source>
</evidence>